<organism evidence="4 5">
    <name type="scientific">Pyricularia oryzae (strain 70-15 / ATCC MYA-4617 / FGSC 8958)</name>
    <name type="common">Rice blast fungus</name>
    <name type="synonym">Magnaporthe oryzae</name>
    <dbReference type="NCBI Taxonomy" id="242507"/>
    <lineage>
        <taxon>Eukaryota</taxon>
        <taxon>Fungi</taxon>
        <taxon>Dikarya</taxon>
        <taxon>Ascomycota</taxon>
        <taxon>Pezizomycotina</taxon>
        <taxon>Sordariomycetes</taxon>
        <taxon>Sordariomycetidae</taxon>
        <taxon>Magnaporthales</taxon>
        <taxon>Pyriculariaceae</taxon>
        <taxon>Pyricularia</taxon>
    </lineage>
</organism>
<dbReference type="Gene3D" id="3.50.50.60">
    <property type="entry name" value="FAD/NAD(P)-binding domain"/>
    <property type="match status" value="1"/>
</dbReference>
<dbReference type="Gene3D" id="3.30.9.10">
    <property type="entry name" value="D-Amino Acid Oxidase, subunit A, domain 2"/>
    <property type="match status" value="1"/>
</dbReference>
<dbReference type="InParanoid" id="G4NER3"/>
<dbReference type="Pfam" id="PF01266">
    <property type="entry name" value="DAO"/>
    <property type="match status" value="1"/>
</dbReference>
<dbReference type="eggNOG" id="ENOG502SFG8">
    <property type="taxonomic scope" value="Eukaryota"/>
</dbReference>
<dbReference type="KEGG" id="mgr:MGG_17542"/>
<dbReference type="Proteomes" id="UP000009058">
    <property type="component" value="Chromosome 5"/>
</dbReference>
<evidence type="ECO:0000256" key="1">
    <source>
        <dbReference type="ARBA" id="ARBA00023002"/>
    </source>
</evidence>
<dbReference type="GO" id="GO:0005737">
    <property type="term" value="C:cytoplasm"/>
    <property type="evidence" value="ECO:0007669"/>
    <property type="project" value="TreeGrafter"/>
</dbReference>
<reference evidence="4 5" key="1">
    <citation type="journal article" date="2005" name="Nature">
        <title>The genome sequence of the rice blast fungus Magnaporthe grisea.</title>
        <authorList>
            <person name="Dean R.A."/>
            <person name="Talbot N.J."/>
            <person name="Ebbole D.J."/>
            <person name="Farman M.L."/>
            <person name="Mitchell T.K."/>
            <person name="Orbach M.J."/>
            <person name="Thon M."/>
            <person name="Kulkarni R."/>
            <person name="Xu J.R."/>
            <person name="Pan H."/>
            <person name="Read N.D."/>
            <person name="Lee Y.H."/>
            <person name="Carbone I."/>
            <person name="Brown D."/>
            <person name="Oh Y.Y."/>
            <person name="Donofrio N."/>
            <person name="Jeong J.S."/>
            <person name="Soanes D.M."/>
            <person name="Djonovic S."/>
            <person name="Kolomiets E."/>
            <person name="Rehmeyer C."/>
            <person name="Li W."/>
            <person name="Harding M."/>
            <person name="Kim S."/>
            <person name="Lebrun M.H."/>
            <person name="Bohnert H."/>
            <person name="Coughlan S."/>
            <person name="Butler J."/>
            <person name="Calvo S."/>
            <person name="Ma L.J."/>
            <person name="Nicol R."/>
            <person name="Purcell S."/>
            <person name="Nusbaum C."/>
            <person name="Galagan J.E."/>
            <person name="Birren B.W."/>
        </authorList>
    </citation>
    <scope>NUCLEOTIDE SEQUENCE [LARGE SCALE GENOMIC DNA]</scope>
    <source>
        <strain evidence="5">70-15 / ATCC MYA-4617 / FGSC 8958</strain>
    </source>
</reference>
<dbReference type="OMA" id="WCGGLCW"/>
<evidence type="ECO:0000259" key="3">
    <source>
        <dbReference type="Pfam" id="PF01266"/>
    </source>
</evidence>
<dbReference type="PANTHER" id="PTHR13847:SF289">
    <property type="entry name" value="GLYCINE OXIDASE"/>
    <property type="match status" value="1"/>
</dbReference>
<dbReference type="SMR" id="G4NER3"/>
<reference key="2">
    <citation type="submission" date="2011-05" db="EMBL/GenBank/DDBJ databases">
        <title>The Genome Sequence of Magnaporthe oryzae 70-15.</title>
        <authorList>
            <consortium name="The Broad Institute Genome Sequencing Platform"/>
            <person name="Ma L.-J."/>
            <person name="Dead R."/>
            <person name="Young S.K."/>
            <person name="Zeng Q."/>
            <person name="Gargeya S."/>
            <person name="Fitzgerald M."/>
            <person name="Haas B."/>
            <person name="Abouelleil A."/>
            <person name="Alvarado L."/>
            <person name="Arachchi H.M."/>
            <person name="Berlin A."/>
            <person name="Brown A."/>
            <person name="Chapman S.B."/>
            <person name="Chen Z."/>
            <person name="Dunbar C."/>
            <person name="Freedman E."/>
            <person name="Gearin G."/>
            <person name="Gellesch M."/>
            <person name="Goldberg J."/>
            <person name="Griggs A."/>
            <person name="Gujja S."/>
            <person name="Heiman D."/>
            <person name="Howarth C."/>
            <person name="Larson L."/>
            <person name="Lui A."/>
            <person name="MacDonald P.J.P."/>
            <person name="Mehta T."/>
            <person name="Montmayeur A."/>
            <person name="Murphy C."/>
            <person name="Neiman D."/>
            <person name="Pearson M."/>
            <person name="Priest M."/>
            <person name="Roberts A."/>
            <person name="Saif S."/>
            <person name="Shea T."/>
            <person name="Shenoy N."/>
            <person name="Sisk P."/>
            <person name="Stolte C."/>
            <person name="Sykes S."/>
            <person name="Yandava C."/>
            <person name="Wortman J."/>
            <person name="Nusbaum C."/>
            <person name="Birren B."/>
        </authorList>
    </citation>
    <scope>NUCLEOTIDE SEQUENCE</scope>
    <source>
        <strain>70-15</strain>
    </source>
</reference>
<gene>
    <name evidence="4" type="ORF">MGG_17542</name>
</gene>
<feature type="domain" description="FAD dependent oxidoreductase" evidence="3">
    <location>
        <begin position="49"/>
        <end position="380"/>
    </location>
</feature>
<dbReference type="GeneID" id="12985137"/>
<dbReference type="RefSeq" id="XP_003719070.1">
    <property type="nucleotide sequence ID" value="XM_003719022.1"/>
</dbReference>
<accession>G4NER3</accession>
<dbReference type="GO" id="GO:0016491">
    <property type="term" value="F:oxidoreductase activity"/>
    <property type="evidence" value="ECO:0007669"/>
    <property type="project" value="UniProtKB-KW"/>
</dbReference>
<evidence type="ECO:0000313" key="5">
    <source>
        <dbReference type="Proteomes" id="UP000009058"/>
    </source>
</evidence>
<proteinExistence type="predicted"/>
<dbReference type="HOGENOM" id="CLU_007884_4_0_1"/>
<dbReference type="InterPro" id="IPR006076">
    <property type="entry name" value="FAD-dep_OxRdtase"/>
</dbReference>
<name>G4NER3_PYRO7</name>
<feature type="compositionally biased region" description="Pro residues" evidence="2">
    <location>
        <begin position="18"/>
        <end position="29"/>
    </location>
</feature>
<keyword evidence="1" id="KW-0560">Oxidoreductase</keyword>
<protein>
    <recommendedName>
        <fullName evidence="3">FAD dependent oxidoreductase domain-containing protein</fullName>
    </recommendedName>
</protein>
<sequence>MTSRSSERTCATTAQNHNPPPTPEQPPAANPDTKTKEMAAAAAAAPPAHVAVVGGGIMGASIAWHLSQHTNVTVIAPDVGGVATRASFAWLNAASGEDRAYYDFRRRSVGRWRELEAQIPGLPVHWGGGFKWDLPPDELADFADKFAGWGYDIIRVDRSGIERMEPRVDPAVVPDWALYSPEEGALEADAAARLMVQHAVARGSAEVVEGTVAGFARTGGGGGVSGVVLEGGGTIEADHVVVAAGLGSVALLAAEGVDVPVAGRAGLLVNTKPLADRIASSVVYTSLLHLRQTLDGVVRVGLNEERITEDPDGDAEVVLAALREAVAQGGELELDYYTVGERPVPEDGRPIIGATGVEGVSLAVMHSGVTNAALVGELLSREILTGERDPMLDDYLLERFRKRVKLAK</sequence>
<evidence type="ECO:0000256" key="2">
    <source>
        <dbReference type="SAM" id="MobiDB-lite"/>
    </source>
</evidence>
<dbReference type="VEuPathDB" id="FungiDB:MGG_17542"/>
<evidence type="ECO:0000313" key="4">
    <source>
        <dbReference type="EMBL" id="EHA49486.1"/>
    </source>
</evidence>
<feature type="region of interest" description="Disordered" evidence="2">
    <location>
        <begin position="1"/>
        <end position="34"/>
    </location>
</feature>
<dbReference type="OrthoDB" id="5340195at2759"/>
<dbReference type="InterPro" id="IPR036188">
    <property type="entry name" value="FAD/NAD-bd_sf"/>
</dbReference>
<feature type="compositionally biased region" description="Polar residues" evidence="2">
    <location>
        <begin position="1"/>
        <end position="17"/>
    </location>
</feature>
<dbReference type="EMBL" id="CM001235">
    <property type="protein sequence ID" value="EHA49486.1"/>
    <property type="molecule type" value="Genomic_DNA"/>
</dbReference>
<dbReference type="PANTHER" id="PTHR13847">
    <property type="entry name" value="SARCOSINE DEHYDROGENASE-RELATED"/>
    <property type="match status" value="1"/>
</dbReference>
<dbReference type="STRING" id="242507.G4NER3"/>
<keyword evidence="5" id="KW-1185">Reference proteome</keyword>
<dbReference type="SUPFAM" id="SSF51905">
    <property type="entry name" value="FAD/NAD(P)-binding domain"/>
    <property type="match status" value="1"/>
</dbReference>
<dbReference type="AlphaFoldDB" id="G4NER3"/>